<organism evidence="1 2">
    <name type="scientific">Methylorubrum podarium</name>
    <dbReference type="NCBI Taxonomy" id="200476"/>
    <lineage>
        <taxon>Bacteria</taxon>
        <taxon>Pseudomonadati</taxon>
        <taxon>Pseudomonadota</taxon>
        <taxon>Alphaproteobacteria</taxon>
        <taxon>Hyphomicrobiales</taxon>
        <taxon>Methylobacteriaceae</taxon>
        <taxon>Methylorubrum</taxon>
    </lineage>
</organism>
<dbReference type="EMBL" id="JBELQE010000044">
    <property type="protein sequence ID" value="MER2249644.1"/>
    <property type="molecule type" value="Genomic_DNA"/>
</dbReference>
<sequence length="99" mass="10729">MSPTHRAETASNRDPQPILFGLLADGSDEARFACLRAAAFGGGAVSPESSRFSPSDDWYGRWAVRPLHGTLTPRAKRVESGVCPEDIVVLGPRHQARRS</sequence>
<name>A0ABV1QJV9_9HYPH</name>
<keyword evidence="2" id="KW-1185">Reference proteome</keyword>
<evidence type="ECO:0000313" key="1">
    <source>
        <dbReference type="EMBL" id="MER2249644.1"/>
    </source>
</evidence>
<comment type="caution">
    <text evidence="1">The sequence shown here is derived from an EMBL/GenBank/DDBJ whole genome shotgun (WGS) entry which is preliminary data.</text>
</comment>
<protein>
    <submittedName>
        <fullName evidence="1">Uncharacterized protein</fullName>
    </submittedName>
</protein>
<gene>
    <name evidence="1" type="ORF">ABS772_06915</name>
</gene>
<dbReference type="RefSeq" id="WP_350393227.1">
    <property type="nucleotide sequence ID" value="NZ_JBELQE010000044.1"/>
</dbReference>
<accession>A0ABV1QJV9</accession>
<reference evidence="1 2" key="1">
    <citation type="submission" date="2024-06" db="EMBL/GenBank/DDBJ databases">
        <authorList>
            <person name="Campbell A.G."/>
        </authorList>
    </citation>
    <scope>NUCLEOTIDE SEQUENCE [LARGE SCALE GENOMIC DNA]</scope>
    <source>
        <strain evidence="1 2">EM12</strain>
    </source>
</reference>
<evidence type="ECO:0000313" key="2">
    <source>
        <dbReference type="Proteomes" id="UP001480955"/>
    </source>
</evidence>
<dbReference type="Proteomes" id="UP001480955">
    <property type="component" value="Unassembled WGS sequence"/>
</dbReference>
<proteinExistence type="predicted"/>